<keyword evidence="1" id="KW-0175">Coiled coil</keyword>
<organism evidence="2 3">
    <name type="scientific">Lottia gigantea</name>
    <name type="common">Giant owl limpet</name>
    <dbReference type="NCBI Taxonomy" id="225164"/>
    <lineage>
        <taxon>Eukaryota</taxon>
        <taxon>Metazoa</taxon>
        <taxon>Spiralia</taxon>
        <taxon>Lophotrochozoa</taxon>
        <taxon>Mollusca</taxon>
        <taxon>Gastropoda</taxon>
        <taxon>Patellogastropoda</taxon>
        <taxon>Lottioidea</taxon>
        <taxon>Lottiidae</taxon>
        <taxon>Lottia</taxon>
    </lineage>
</organism>
<dbReference type="GeneID" id="20237877"/>
<dbReference type="Proteomes" id="UP000030746">
    <property type="component" value="Unassembled WGS sequence"/>
</dbReference>
<evidence type="ECO:0000256" key="1">
    <source>
        <dbReference type="SAM" id="Coils"/>
    </source>
</evidence>
<dbReference type="RefSeq" id="XP_009050480.1">
    <property type="nucleotide sequence ID" value="XM_009052232.1"/>
</dbReference>
<dbReference type="EMBL" id="KB201205">
    <property type="protein sequence ID" value="ESO98849.1"/>
    <property type="molecule type" value="Genomic_DNA"/>
</dbReference>
<sequence length="141" mass="16181">MAKALDDNELVFQLQLEENKKVSNQTRKAGVPSDLFQVCLPTGKSSHVPRFCDTKRNGGGRNNFYTRLNSNDYSKPSLDRLIAEQVQLETDKDIAKELDKDINNLEEQDRILAERMQLESDLESAKELDKHNSVITNFTYF</sequence>
<dbReference type="AlphaFoldDB" id="V4CAM1"/>
<protein>
    <submittedName>
        <fullName evidence="2">Uncharacterized protein</fullName>
    </submittedName>
</protein>
<proteinExistence type="predicted"/>
<name>V4CAM1_LOTGI</name>
<accession>V4CAM1</accession>
<gene>
    <name evidence="2" type="ORF">LOTGIDRAFT_158799</name>
</gene>
<evidence type="ECO:0000313" key="2">
    <source>
        <dbReference type="EMBL" id="ESO98849.1"/>
    </source>
</evidence>
<dbReference type="HOGENOM" id="CLU_1827489_0_0_1"/>
<dbReference type="CTD" id="20237877"/>
<dbReference type="KEGG" id="lgi:LOTGIDRAFT_158799"/>
<reference evidence="2 3" key="1">
    <citation type="journal article" date="2013" name="Nature">
        <title>Insights into bilaterian evolution from three spiralian genomes.</title>
        <authorList>
            <person name="Simakov O."/>
            <person name="Marletaz F."/>
            <person name="Cho S.J."/>
            <person name="Edsinger-Gonzales E."/>
            <person name="Havlak P."/>
            <person name="Hellsten U."/>
            <person name="Kuo D.H."/>
            <person name="Larsson T."/>
            <person name="Lv J."/>
            <person name="Arendt D."/>
            <person name="Savage R."/>
            <person name="Osoegawa K."/>
            <person name="de Jong P."/>
            <person name="Grimwood J."/>
            <person name="Chapman J.A."/>
            <person name="Shapiro H."/>
            <person name="Aerts A."/>
            <person name="Otillar R.P."/>
            <person name="Terry A.Y."/>
            <person name="Boore J.L."/>
            <person name="Grigoriev I.V."/>
            <person name="Lindberg D.R."/>
            <person name="Seaver E.C."/>
            <person name="Weisblat D.A."/>
            <person name="Putnam N.H."/>
            <person name="Rokhsar D.S."/>
        </authorList>
    </citation>
    <scope>NUCLEOTIDE SEQUENCE [LARGE SCALE GENOMIC DNA]</scope>
</reference>
<evidence type="ECO:0000313" key="3">
    <source>
        <dbReference type="Proteomes" id="UP000030746"/>
    </source>
</evidence>
<feature type="coiled-coil region" evidence="1">
    <location>
        <begin position="78"/>
        <end position="128"/>
    </location>
</feature>
<keyword evidence="3" id="KW-1185">Reference proteome</keyword>